<evidence type="ECO:0000256" key="2">
    <source>
        <dbReference type="SAM" id="SignalP"/>
    </source>
</evidence>
<proteinExistence type="predicted"/>
<evidence type="ECO:0000313" key="4">
    <source>
        <dbReference type="Proteomes" id="UP000188268"/>
    </source>
</evidence>
<reference evidence="3 4" key="1">
    <citation type="submission" date="2013-09" db="EMBL/GenBank/DDBJ databases">
        <title>Corchorus capsularis genome sequencing.</title>
        <authorList>
            <person name="Alam M."/>
            <person name="Haque M.S."/>
            <person name="Islam M.S."/>
            <person name="Emdad E.M."/>
            <person name="Islam M.M."/>
            <person name="Ahmed B."/>
            <person name="Halim A."/>
            <person name="Hossen Q.M.M."/>
            <person name="Hossain M.Z."/>
            <person name="Ahmed R."/>
            <person name="Khan M.M."/>
            <person name="Islam R."/>
            <person name="Rashid M.M."/>
            <person name="Khan S.A."/>
            <person name="Rahman M.S."/>
            <person name="Alam M."/>
        </authorList>
    </citation>
    <scope>NUCLEOTIDE SEQUENCE [LARGE SCALE GENOMIC DNA]</scope>
    <source>
        <strain evidence="4">cv. CVL-1</strain>
        <tissue evidence="3">Whole seedling</tissue>
    </source>
</reference>
<feature type="chain" id="PRO_5013159094" evidence="2">
    <location>
        <begin position="21"/>
        <end position="284"/>
    </location>
</feature>
<dbReference type="OrthoDB" id="542507at2759"/>
<protein>
    <submittedName>
        <fullName evidence="3">Uncharacterized protein</fullName>
    </submittedName>
</protein>
<dbReference type="EMBL" id="AWWV01013266">
    <property type="protein sequence ID" value="OMO62271.1"/>
    <property type="molecule type" value="Genomic_DNA"/>
</dbReference>
<dbReference type="AlphaFoldDB" id="A0A1R3GW68"/>
<keyword evidence="2" id="KW-0732">Signal</keyword>
<dbReference type="PANTHER" id="PTHR33975">
    <property type="entry name" value="MYELIN-ASSOCIATED OLIGODENDROCYTE BASIC PROTEIN"/>
    <property type="match status" value="1"/>
</dbReference>
<feature type="region of interest" description="Disordered" evidence="1">
    <location>
        <begin position="28"/>
        <end position="75"/>
    </location>
</feature>
<feature type="compositionally biased region" description="Low complexity" evidence="1">
    <location>
        <begin position="28"/>
        <end position="66"/>
    </location>
</feature>
<name>A0A1R3GW68_COCAP</name>
<sequence>MAAVLLGLLLMCNPYNPALAASGGRIGGSSFSSRSSSSSSSSGGSSYSTSSSSWSEGSSYSSSLSKSKSDSESESESDLGSELIEIVVRTLIRCLVRLSFQIFSDWLESRGSERTAATERTSVRTSVIKLQVGLSSTARALQRDLNQIAADTSTSEGQTHVLTEATLALLRNPDYCISAYSSVDVKVGKSTDLVPVLTQNVHFGPYTLKRSILVPLLTEVCTTSPKIDSPSNWKWRLKRSLAKACLHPGKQNTVEVLWTPRNENDTLSERELLEDYPLLRELGI</sequence>
<dbReference type="OMA" id="FNANHFN"/>
<dbReference type="GO" id="GO:0009507">
    <property type="term" value="C:chloroplast"/>
    <property type="evidence" value="ECO:0007669"/>
    <property type="project" value="TreeGrafter"/>
</dbReference>
<dbReference type="PANTHER" id="PTHR33975:SF2">
    <property type="entry name" value="MYELIN-ASSOCIATED OLIGODENDROCYTE BASIC PROTEIN"/>
    <property type="match status" value="1"/>
</dbReference>
<dbReference type="Proteomes" id="UP000188268">
    <property type="component" value="Unassembled WGS sequence"/>
</dbReference>
<dbReference type="STRING" id="210143.A0A1R3GW68"/>
<dbReference type="Gramene" id="OMO62271">
    <property type="protein sequence ID" value="OMO62271"/>
    <property type="gene ID" value="CCACVL1_22922"/>
</dbReference>
<dbReference type="Pfam" id="PF07466">
    <property type="entry name" value="DUF1517"/>
    <property type="match status" value="2"/>
</dbReference>
<organism evidence="3 4">
    <name type="scientific">Corchorus capsularis</name>
    <name type="common">Jute</name>
    <dbReference type="NCBI Taxonomy" id="210143"/>
    <lineage>
        <taxon>Eukaryota</taxon>
        <taxon>Viridiplantae</taxon>
        <taxon>Streptophyta</taxon>
        <taxon>Embryophyta</taxon>
        <taxon>Tracheophyta</taxon>
        <taxon>Spermatophyta</taxon>
        <taxon>Magnoliopsida</taxon>
        <taxon>eudicotyledons</taxon>
        <taxon>Gunneridae</taxon>
        <taxon>Pentapetalae</taxon>
        <taxon>rosids</taxon>
        <taxon>malvids</taxon>
        <taxon>Malvales</taxon>
        <taxon>Malvaceae</taxon>
        <taxon>Grewioideae</taxon>
        <taxon>Apeibeae</taxon>
        <taxon>Corchorus</taxon>
    </lineage>
</organism>
<evidence type="ECO:0000256" key="1">
    <source>
        <dbReference type="SAM" id="MobiDB-lite"/>
    </source>
</evidence>
<evidence type="ECO:0000313" key="3">
    <source>
        <dbReference type="EMBL" id="OMO62271.1"/>
    </source>
</evidence>
<accession>A0A1R3GW68</accession>
<dbReference type="InterPro" id="IPR053023">
    <property type="entry name" value="FLAP_modulator"/>
</dbReference>
<comment type="caution">
    <text evidence="3">The sequence shown here is derived from an EMBL/GenBank/DDBJ whole genome shotgun (WGS) entry which is preliminary data.</text>
</comment>
<feature type="signal peptide" evidence="2">
    <location>
        <begin position="1"/>
        <end position="20"/>
    </location>
</feature>
<gene>
    <name evidence="3" type="ORF">CCACVL1_22922</name>
</gene>
<keyword evidence="4" id="KW-1185">Reference proteome</keyword>
<dbReference type="InterPro" id="IPR010903">
    <property type="entry name" value="DUF1517"/>
</dbReference>